<evidence type="ECO:0000313" key="3">
    <source>
        <dbReference type="EMBL" id="SNZ02526.1"/>
    </source>
</evidence>
<evidence type="ECO:0000313" key="4">
    <source>
        <dbReference type="Proteomes" id="UP000219453"/>
    </source>
</evidence>
<sequence length="89" mass="9850">MADEFAKGFTIFSAAGMLWMILAAWYRTPEFDGPQLTAPVPENPGTYDAIGIIIMDAMVALMILGPITFWFLIPAYQQAKTAYADRNAE</sequence>
<protein>
    <recommendedName>
        <fullName evidence="2">DUF7314 domain-containing protein</fullName>
    </recommendedName>
</protein>
<dbReference type="AlphaFoldDB" id="A0A285N3F7"/>
<reference evidence="3 4" key="1">
    <citation type="submission" date="2017-09" db="EMBL/GenBank/DDBJ databases">
        <authorList>
            <person name="Ehlers B."/>
            <person name="Leendertz F.H."/>
        </authorList>
    </citation>
    <scope>NUCLEOTIDE SEQUENCE [LARGE SCALE GENOMIC DNA]</scope>
    <source>
        <strain evidence="3 4">DSM 27208</strain>
    </source>
</reference>
<name>A0A285N3F7_NATPI</name>
<dbReference type="OrthoDB" id="209648at2157"/>
<dbReference type="Pfam" id="PF23996">
    <property type="entry name" value="DUF7314"/>
    <property type="match status" value="1"/>
</dbReference>
<dbReference type="RefSeq" id="WP_097007115.1">
    <property type="nucleotide sequence ID" value="NZ_OBEJ01000001.1"/>
</dbReference>
<dbReference type="InterPro" id="IPR055738">
    <property type="entry name" value="DUF7314"/>
</dbReference>
<evidence type="ECO:0000256" key="1">
    <source>
        <dbReference type="SAM" id="Phobius"/>
    </source>
</evidence>
<keyword evidence="1" id="KW-0812">Transmembrane</keyword>
<dbReference type="EMBL" id="OBEJ01000001">
    <property type="protein sequence ID" value="SNZ02526.1"/>
    <property type="molecule type" value="Genomic_DNA"/>
</dbReference>
<dbReference type="Proteomes" id="UP000219453">
    <property type="component" value="Unassembled WGS sequence"/>
</dbReference>
<feature type="transmembrane region" description="Helical" evidence="1">
    <location>
        <begin position="9"/>
        <end position="26"/>
    </location>
</feature>
<keyword evidence="1" id="KW-1133">Transmembrane helix</keyword>
<keyword evidence="4" id="KW-1185">Reference proteome</keyword>
<evidence type="ECO:0000259" key="2">
    <source>
        <dbReference type="Pfam" id="PF23996"/>
    </source>
</evidence>
<feature type="domain" description="DUF7314" evidence="2">
    <location>
        <begin position="1"/>
        <end position="86"/>
    </location>
</feature>
<keyword evidence="1" id="KW-0472">Membrane</keyword>
<proteinExistence type="predicted"/>
<organism evidence="3 4">
    <name type="scientific">Natronoarchaeum philippinense</name>
    <dbReference type="NCBI Taxonomy" id="558529"/>
    <lineage>
        <taxon>Archaea</taxon>
        <taxon>Methanobacteriati</taxon>
        <taxon>Methanobacteriota</taxon>
        <taxon>Stenosarchaea group</taxon>
        <taxon>Halobacteria</taxon>
        <taxon>Halobacteriales</taxon>
        <taxon>Natronoarchaeaceae</taxon>
    </lineage>
</organism>
<feature type="transmembrane region" description="Helical" evidence="1">
    <location>
        <begin position="49"/>
        <end position="73"/>
    </location>
</feature>
<accession>A0A285N3F7</accession>
<gene>
    <name evidence="3" type="ORF">SAMN06269185_0044</name>
</gene>